<evidence type="ECO:0000313" key="1">
    <source>
        <dbReference type="EMBL" id="RDH40437.1"/>
    </source>
</evidence>
<reference evidence="1 2" key="2">
    <citation type="journal article" date="2018" name="J. Invertebr. Pathol.">
        <title>'Candidatus Aquirickettsiella gammari' (Gammaproteobacteria: Legionellales: Coxiellaceae): A bacterial pathogen of the freshwater crustacean Gammarus fossarum (Malacostraca: Amphipoda).</title>
        <authorList>
            <person name="Bojko J."/>
            <person name="Dunn A.M."/>
            <person name="Stebbing P.D."/>
            <person name="van Aerle R."/>
            <person name="Bacela-Spychalska K."/>
            <person name="Bean T.P."/>
            <person name="Urrutia A."/>
            <person name="Stentiford G.D."/>
        </authorList>
    </citation>
    <scope>NUCLEOTIDE SEQUENCE [LARGE SCALE GENOMIC DNA]</scope>
    <source>
        <strain evidence="1">RA15029</strain>
    </source>
</reference>
<sequence length="230" mass="26628">MKYKVDPLDLISPLERNELKSLSLPFIHHPIKLMNVPIIHVKCNFSVPSFTDREQRPLNQFRPVIIDENQQLIANPSTYLVYQQQNKKMVPAWHFSLSDLLTKKYELAVLVQTFLICERAAIGIATKKYLGNRQGPRFHKPFRRNFDEIKGRTDELIAALLGFGCKDSYRYAEKIQLLGSSELVKAVDEGKLRTSAAALLTRFTHTKQQKILTHDKKEISSFIYQSKKRK</sequence>
<comment type="caution">
    <text evidence="1">The sequence shown here is derived from an EMBL/GenBank/DDBJ whole genome shotgun (WGS) entry which is preliminary data.</text>
</comment>
<reference evidence="1 2" key="1">
    <citation type="journal article" date="2017" name="Int. J. Syst. Evol. Microbiol.">
        <title>Aquarickettsiella crustaci n. gen. n. sp. (Gammaproteobacteria: Legionellales: Coxiellaceae); a bacterial pathogen of the freshwater crustacean: Gammarus fossarum (Malacostraca: Amphipoda).</title>
        <authorList>
            <person name="Bojko J."/>
            <person name="Dunn A.M."/>
            <person name="Stebbing P.D."/>
            <person name="Van Aerle R."/>
            <person name="Bacela-Spychalska K."/>
            <person name="Bean T.P."/>
            <person name="Stentiford G.D."/>
        </authorList>
    </citation>
    <scope>NUCLEOTIDE SEQUENCE [LARGE SCALE GENOMIC DNA]</scope>
    <source>
        <strain evidence="1">RA15029</strain>
    </source>
</reference>
<keyword evidence="2" id="KW-1185">Reference proteome</keyword>
<gene>
    <name evidence="1" type="ORF">CFE62_003520</name>
</gene>
<name>A0A370CJA5_9COXI</name>
<dbReference type="AlphaFoldDB" id="A0A370CJA5"/>
<dbReference type="EMBL" id="NMOS02000008">
    <property type="protein sequence ID" value="RDH40437.1"/>
    <property type="molecule type" value="Genomic_DNA"/>
</dbReference>
<dbReference type="Proteomes" id="UP000226429">
    <property type="component" value="Unassembled WGS sequence"/>
</dbReference>
<protein>
    <submittedName>
        <fullName evidence="1">Uncharacterized protein</fullName>
    </submittedName>
</protein>
<proteinExistence type="predicted"/>
<organism evidence="1 2">
    <name type="scientific">Candidatus Aquirickettsiella gammari</name>
    <dbReference type="NCBI Taxonomy" id="2016198"/>
    <lineage>
        <taxon>Bacteria</taxon>
        <taxon>Pseudomonadati</taxon>
        <taxon>Pseudomonadota</taxon>
        <taxon>Gammaproteobacteria</taxon>
        <taxon>Legionellales</taxon>
        <taxon>Coxiellaceae</taxon>
        <taxon>Candidatus Aquirickettsiella</taxon>
    </lineage>
</organism>
<accession>A0A370CJA5</accession>
<evidence type="ECO:0000313" key="2">
    <source>
        <dbReference type="Proteomes" id="UP000226429"/>
    </source>
</evidence>